<proteinExistence type="predicted"/>
<sequence length="132" mass="15686">MQNTIERISKFAHTKFQFFYFSRQSISTKKKDILYNFSKRVSIQSTKKQVLMVAFQLENSISNLPSKILGFNFENSAFKFRHITVHNDLKAKSTMDKLLIKRPDKNHNESYACLIFAQRQILRPFSKRLEKF</sequence>
<keyword evidence="2" id="KW-1185">Reference proteome</keyword>
<evidence type="ECO:0000313" key="1">
    <source>
        <dbReference type="EMBL" id="RNA26037.1"/>
    </source>
</evidence>
<name>A0A3M7RRS3_BRAPC</name>
<gene>
    <name evidence="1" type="ORF">BpHYR1_006720</name>
</gene>
<dbReference type="Proteomes" id="UP000276133">
    <property type="component" value="Unassembled WGS sequence"/>
</dbReference>
<protein>
    <submittedName>
        <fullName evidence="1">Uncharacterized protein</fullName>
    </submittedName>
</protein>
<dbReference type="AlphaFoldDB" id="A0A3M7RRS3"/>
<accession>A0A3M7RRS3</accession>
<reference evidence="1 2" key="1">
    <citation type="journal article" date="2018" name="Sci. Rep.">
        <title>Genomic signatures of local adaptation to the degree of environmental predictability in rotifers.</title>
        <authorList>
            <person name="Franch-Gras L."/>
            <person name="Hahn C."/>
            <person name="Garcia-Roger E.M."/>
            <person name="Carmona M.J."/>
            <person name="Serra M."/>
            <person name="Gomez A."/>
        </authorList>
    </citation>
    <scope>NUCLEOTIDE SEQUENCE [LARGE SCALE GENOMIC DNA]</scope>
    <source>
        <strain evidence="1">HYR1</strain>
    </source>
</reference>
<organism evidence="1 2">
    <name type="scientific">Brachionus plicatilis</name>
    <name type="common">Marine rotifer</name>
    <name type="synonym">Brachionus muelleri</name>
    <dbReference type="NCBI Taxonomy" id="10195"/>
    <lineage>
        <taxon>Eukaryota</taxon>
        <taxon>Metazoa</taxon>
        <taxon>Spiralia</taxon>
        <taxon>Gnathifera</taxon>
        <taxon>Rotifera</taxon>
        <taxon>Eurotatoria</taxon>
        <taxon>Monogononta</taxon>
        <taxon>Pseudotrocha</taxon>
        <taxon>Ploima</taxon>
        <taxon>Brachionidae</taxon>
        <taxon>Brachionus</taxon>
    </lineage>
</organism>
<dbReference type="EMBL" id="REGN01002810">
    <property type="protein sequence ID" value="RNA26037.1"/>
    <property type="molecule type" value="Genomic_DNA"/>
</dbReference>
<evidence type="ECO:0000313" key="2">
    <source>
        <dbReference type="Proteomes" id="UP000276133"/>
    </source>
</evidence>
<comment type="caution">
    <text evidence="1">The sequence shown here is derived from an EMBL/GenBank/DDBJ whole genome shotgun (WGS) entry which is preliminary data.</text>
</comment>